<dbReference type="InterPro" id="IPR003615">
    <property type="entry name" value="HNH_nuc"/>
</dbReference>
<name>A0A7G7BVN1_9ACTN</name>
<keyword evidence="2" id="KW-0255">Endonuclease</keyword>
<gene>
    <name evidence="2" type="ORF">F0344_23610</name>
</gene>
<organism evidence="2 3">
    <name type="scientific">Streptomyces finlayi</name>
    <dbReference type="NCBI Taxonomy" id="67296"/>
    <lineage>
        <taxon>Bacteria</taxon>
        <taxon>Bacillati</taxon>
        <taxon>Actinomycetota</taxon>
        <taxon>Actinomycetes</taxon>
        <taxon>Kitasatosporales</taxon>
        <taxon>Streptomycetaceae</taxon>
        <taxon>Streptomyces</taxon>
    </lineage>
</organism>
<reference evidence="3" key="1">
    <citation type="submission" date="2019-10" db="EMBL/GenBank/DDBJ databases">
        <title>Antimicrobial potential of Antarctic Bacteria.</title>
        <authorList>
            <person name="Benaud N."/>
            <person name="Edwards R.J."/>
            <person name="Ferrari B.C."/>
        </authorList>
    </citation>
    <scope>NUCLEOTIDE SEQUENCE [LARGE SCALE GENOMIC DNA]</scope>
    <source>
        <strain evidence="3">NBSH44</strain>
    </source>
</reference>
<dbReference type="KEGG" id="sfiy:F0344_23610"/>
<protein>
    <submittedName>
        <fullName evidence="2">HNH endonuclease</fullName>
    </submittedName>
</protein>
<dbReference type="EMBL" id="CP045702">
    <property type="protein sequence ID" value="QNE79396.1"/>
    <property type="molecule type" value="Genomic_DNA"/>
</dbReference>
<proteinExistence type="predicted"/>
<feature type="domain" description="HNH" evidence="1">
    <location>
        <begin position="8"/>
        <end position="49"/>
    </location>
</feature>
<dbReference type="CDD" id="cd00085">
    <property type="entry name" value="HNHc"/>
    <property type="match status" value="1"/>
</dbReference>
<evidence type="ECO:0000313" key="3">
    <source>
        <dbReference type="Proteomes" id="UP000515307"/>
    </source>
</evidence>
<dbReference type="GO" id="GO:0008270">
    <property type="term" value="F:zinc ion binding"/>
    <property type="evidence" value="ECO:0007669"/>
    <property type="project" value="InterPro"/>
</dbReference>
<sequence>MAPGHQRCMYCGDNQGTDIDHFEPKSLAPVRTFEWLNHLLACAYCNSNQKRNAFPRSEGDGSPLLVDPTLQDPLDHLRLVLPLCTYKGLTPQGEACIDVFGLNSRGVLVHGRRTAYATAKQSVELWHIATDRGQHSKAAEVARVAWDRPLADVLAGMFHQSGHPAAELLFSGEEETLGLLRDPALRGAFLARA</sequence>
<keyword evidence="2" id="KW-0540">Nuclease</keyword>
<dbReference type="Proteomes" id="UP000515307">
    <property type="component" value="Chromosome"/>
</dbReference>
<evidence type="ECO:0000259" key="1">
    <source>
        <dbReference type="Pfam" id="PF01844"/>
    </source>
</evidence>
<dbReference type="GO" id="GO:0003676">
    <property type="term" value="F:nucleic acid binding"/>
    <property type="evidence" value="ECO:0007669"/>
    <property type="project" value="InterPro"/>
</dbReference>
<evidence type="ECO:0000313" key="2">
    <source>
        <dbReference type="EMBL" id="QNE79396.1"/>
    </source>
</evidence>
<dbReference type="GO" id="GO:0004519">
    <property type="term" value="F:endonuclease activity"/>
    <property type="evidence" value="ECO:0007669"/>
    <property type="project" value="UniProtKB-KW"/>
</dbReference>
<dbReference type="AlphaFoldDB" id="A0A7G7BVN1"/>
<keyword evidence="2" id="KW-0378">Hydrolase</keyword>
<dbReference type="Gene3D" id="1.10.30.50">
    <property type="match status" value="1"/>
</dbReference>
<dbReference type="Pfam" id="PF01844">
    <property type="entry name" value="HNH"/>
    <property type="match status" value="1"/>
</dbReference>
<keyword evidence="3" id="KW-1185">Reference proteome</keyword>
<dbReference type="InterPro" id="IPR002711">
    <property type="entry name" value="HNH"/>
</dbReference>
<accession>A0A7G7BVN1</accession>